<dbReference type="Proteomes" id="UP000754226">
    <property type="component" value="Unassembled WGS sequence"/>
</dbReference>
<feature type="region of interest" description="Disordered" evidence="6">
    <location>
        <begin position="38"/>
        <end position="59"/>
    </location>
</feature>
<keyword evidence="3 7" id="KW-0812">Transmembrane</keyword>
<keyword evidence="4 7" id="KW-1133">Transmembrane helix</keyword>
<keyword evidence="2" id="KW-1003">Cell membrane</keyword>
<dbReference type="AlphaFoldDB" id="A0A943I4K8"/>
<evidence type="ECO:0000256" key="5">
    <source>
        <dbReference type="ARBA" id="ARBA00023136"/>
    </source>
</evidence>
<evidence type="ECO:0000313" key="8">
    <source>
        <dbReference type="EMBL" id="MBS5520012.1"/>
    </source>
</evidence>
<organism evidence="8 9">
    <name type="scientific">Acidaminococcus intestini</name>
    <dbReference type="NCBI Taxonomy" id="187327"/>
    <lineage>
        <taxon>Bacteria</taxon>
        <taxon>Bacillati</taxon>
        <taxon>Bacillota</taxon>
        <taxon>Negativicutes</taxon>
        <taxon>Acidaminococcales</taxon>
        <taxon>Acidaminococcaceae</taxon>
        <taxon>Acidaminococcus</taxon>
    </lineage>
</organism>
<gene>
    <name evidence="8" type="ORF">KHX13_06770</name>
</gene>
<accession>A0A943I4K8</accession>
<reference evidence="8" key="1">
    <citation type="submission" date="2021-02" db="EMBL/GenBank/DDBJ databases">
        <title>Infant gut strain persistence is associated with maternal origin, phylogeny, and functional potential including surface adhesion and iron acquisition.</title>
        <authorList>
            <person name="Lou Y.C."/>
        </authorList>
    </citation>
    <scope>NUCLEOTIDE SEQUENCE</scope>
    <source>
        <strain evidence="8">L3_106_000M1_dasL3_106_000M1_concoct_15</strain>
    </source>
</reference>
<dbReference type="GO" id="GO:0005886">
    <property type="term" value="C:plasma membrane"/>
    <property type="evidence" value="ECO:0007669"/>
    <property type="project" value="UniProtKB-SubCell"/>
</dbReference>
<dbReference type="InterPro" id="IPR005899">
    <property type="entry name" value="Na_pump_deCOase"/>
</dbReference>
<feature type="transmembrane region" description="Helical" evidence="7">
    <location>
        <begin position="6"/>
        <end position="33"/>
    </location>
</feature>
<dbReference type="Pfam" id="PF04277">
    <property type="entry name" value="OAD_gamma"/>
    <property type="match status" value="1"/>
</dbReference>
<name>A0A943I4K8_9FIRM</name>
<dbReference type="GO" id="GO:0036376">
    <property type="term" value="P:sodium ion export across plasma membrane"/>
    <property type="evidence" value="ECO:0007669"/>
    <property type="project" value="InterPro"/>
</dbReference>
<evidence type="ECO:0000256" key="6">
    <source>
        <dbReference type="SAM" id="MobiDB-lite"/>
    </source>
</evidence>
<dbReference type="NCBIfam" id="TIGR01195">
    <property type="entry name" value="oadG_fam"/>
    <property type="match status" value="1"/>
</dbReference>
<evidence type="ECO:0000256" key="4">
    <source>
        <dbReference type="ARBA" id="ARBA00022989"/>
    </source>
</evidence>
<evidence type="ECO:0000256" key="2">
    <source>
        <dbReference type="ARBA" id="ARBA00022475"/>
    </source>
</evidence>
<evidence type="ECO:0000256" key="7">
    <source>
        <dbReference type="SAM" id="Phobius"/>
    </source>
</evidence>
<dbReference type="GO" id="GO:0015081">
    <property type="term" value="F:sodium ion transmembrane transporter activity"/>
    <property type="evidence" value="ECO:0007669"/>
    <property type="project" value="InterPro"/>
</dbReference>
<evidence type="ECO:0000256" key="3">
    <source>
        <dbReference type="ARBA" id="ARBA00022692"/>
    </source>
</evidence>
<keyword evidence="5 7" id="KW-0472">Membrane</keyword>
<sequence length="108" mass="11917">MTENPWLIAVINMTIVFGVLIVLGILMKVIYWIDPTKKKNAQPKKAAVPVKPASNAAQKRQEEEKVAAIAAVLAMIQDEDDAVAAALMAAIAEHKRKMEPMALPHHYF</sequence>
<evidence type="ECO:0000313" key="9">
    <source>
        <dbReference type="Proteomes" id="UP000754226"/>
    </source>
</evidence>
<protein>
    <submittedName>
        <fullName evidence="8">OadG family protein</fullName>
    </submittedName>
</protein>
<proteinExistence type="predicted"/>
<comment type="caution">
    <text evidence="8">The sequence shown here is derived from an EMBL/GenBank/DDBJ whole genome shotgun (WGS) entry which is preliminary data.</text>
</comment>
<comment type="subcellular location">
    <subcellularLocation>
        <location evidence="1">Cell membrane</location>
    </subcellularLocation>
</comment>
<evidence type="ECO:0000256" key="1">
    <source>
        <dbReference type="ARBA" id="ARBA00004236"/>
    </source>
</evidence>
<dbReference type="EMBL" id="JAGZCZ010000007">
    <property type="protein sequence ID" value="MBS5520012.1"/>
    <property type="molecule type" value="Genomic_DNA"/>
</dbReference>